<reference evidence="2" key="1">
    <citation type="submission" date="2014-09" db="EMBL/GenBank/DDBJ databases">
        <authorList>
            <person name="Magalhaes I.L.F."/>
            <person name="Oliveira U."/>
            <person name="Santos F.R."/>
            <person name="Vidigal T.H.D.A."/>
            <person name="Brescovit A.D."/>
            <person name="Santos A.J."/>
        </authorList>
    </citation>
    <scope>NUCLEOTIDE SEQUENCE</scope>
    <source>
        <tissue evidence="2">Shoot tissue taken approximately 20 cm above the soil surface</tissue>
    </source>
</reference>
<evidence type="ECO:0000313" key="2">
    <source>
        <dbReference type="EMBL" id="JAD73323.1"/>
    </source>
</evidence>
<feature type="region of interest" description="Disordered" evidence="1">
    <location>
        <begin position="15"/>
        <end position="40"/>
    </location>
</feature>
<evidence type="ECO:0000256" key="1">
    <source>
        <dbReference type="SAM" id="MobiDB-lite"/>
    </source>
</evidence>
<reference evidence="2" key="2">
    <citation type="journal article" date="2015" name="Data Brief">
        <title>Shoot transcriptome of the giant reed, Arundo donax.</title>
        <authorList>
            <person name="Barrero R.A."/>
            <person name="Guerrero F.D."/>
            <person name="Moolhuijzen P."/>
            <person name="Goolsby J.A."/>
            <person name="Tidwell J."/>
            <person name="Bellgard S.E."/>
            <person name="Bellgard M.I."/>
        </authorList>
    </citation>
    <scope>NUCLEOTIDE SEQUENCE</scope>
    <source>
        <tissue evidence="2">Shoot tissue taken approximately 20 cm above the soil surface</tissue>
    </source>
</reference>
<proteinExistence type="predicted"/>
<accession>A0A0A9CFS8</accession>
<feature type="compositionally biased region" description="Basic residues" evidence="1">
    <location>
        <begin position="30"/>
        <end position="40"/>
    </location>
</feature>
<organism evidence="2">
    <name type="scientific">Arundo donax</name>
    <name type="common">Giant reed</name>
    <name type="synonym">Donax arundinaceus</name>
    <dbReference type="NCBI Taxonomy" id="35708"/>
    <lineage>
        <taxon>Eukaryota</taxon>
        <taxon>Viridiplantae</taxon>
        <taxon>Streptophyta</taxon>
        <taxon>Embryophyta</taxon>
        <taxon>Tracheophyta</taxon>
        <taxon>Spermatophyta</taxon>
        <taxon>Magnoliopsida</taxon>
        <taxon>Liliopsida</taxon>
        <taxon>Poales</taxon>
        <taxon>Poaceae</taxon>
        <taxon>PACMAD clade</taxon>
        <taxon>Arundinoideae</taxon>
        <taxon>Arundineae</taxon>
        <taxon>Arundo</taxon>
    </lineage>
</organism>
<dbReference type="EMBL" id="GBRH01224572">
    <property type="protein sequence ID" value="JAD73323.1"/>
    <property type="molecule type" value="Transcribed_RNA"/>
</dbReference>
<name>A0A0A9CFS8_ARUDO</name>
<sequence>MIYFGSGFSQTLHNLAKPARSSQDDETLTVKKRQQKQRKM</sequence>
<protein>
    <submittedName>
        <fullName evidence="2">Uncharacterized protein</fullName>
    </submittedName>
</protein>
<dbReference type="AlphaFoldDB" id="A0A0A9CFS8"/>